<comment type="similarity">
    <text evidence="4">Belongs to the trans-sulfuration enzymes family.</text>
</comment>
<comment type="cofactor">
    <cofactor evidence="1 4">
        <name>pyridoxal 5'-phosphate</name>
        <dbReference type="ChEBI" id="CHEBI:597326"/>
    </cofactor>
</comment>
<evidence type="ECO:0008006" key="8">
    <source>
        <dbReference type="Google" id="ProtNLM"/>
    </source>
</evidence>
<gene>
    <name evidence="6" type="ORF">GCM10025868_29060</name>
</gene>
<evidence type="ECO:0000256" key="5">
    <source>
        <dbReference type="SAM" id="MobiDB-lite"/>
    </source>
</evidence>
<name>A0ABQ6JHF1_9ACTN</name>
<evidence type="ECO:0000313" key="7">
    <source>
        <dbReference type="Proteomes" id="UP001157017"/>
    </source>
</evidence>
<protein>
    <recommendedName>
        <fullName evidence="8">O-acetylhomoserine aminocarboxypropyltransferase/cysteine synthase</fullName>
    </recommendedName>
</protein>
<dbReference type="SUPFAM" id="SSF53383">
    <property type="entry name" value="PLP-dependent transferases"/>
    <property type="match status" value="1"/>
</dbReference>
<dbReference type="PANTHER" id="PTHR43797">
    <property type="entry name" value="HOMOCYSTEINE/CYSTEINE SYNTHASE"/>
    <property type="match status" value="1"/>
</dbReference>
<proteinExistence type="inferred from homology"/>
<evidence type="ECO:0000256" key="2">
    <source>
        <dbReference type="ARBA" id="ARBA00022679"/>
    </source>
</evidence>
<keyword evidence="2" id="KW-0808">Transferase</keyword>
<keyword evidence="7" id="KW-1185">Reference proteome</keyword>
<keyword evidence="3 4" id="KW-0663">Pyridoxal phosphate</keyword>
<evidence type="ECO:0000256" key="1">
    <source>
        <dbReference type="ARBA" id="ARBA00001933"/>
    </source>
</evidence>
<sequence>MPCTPAARRTRRRAPGRCRSTRRAGFVFDDTDDAANLFALQKYGSIYSRIGNPTVAAFEERMASLEGGLGAVAAASGLAAEFLVFAALAGAGDHIVAAGSLYGGTLTQARRHAAPVRGRDDVRARHRPGRLRGGDHRPHQVRVRRGGVEPER</sequence>
<dbReference type="Pfam" id="PF01053">
    <property type="entry name" value="Cys_Met_Meta_PP"/>
    <property type="match status" value="1"/>
</dbReference>
<dbReference type="EMBL" id="BSUZ01000001">
    <property type="protein sequence ID" value="GMA87656.1"/>
    <property type="molecule type" value="Genomic_DNA"/>
</dbReference>
<dbReference type="InterPro" id="IPR015424">
    <property type="entry name" value="PyrdxlP-dep_Trfase"/>
</dbReference>
<dbReference type="Proteomes" id="UP001157017">
    <property type="component" value="Unassembled WGS sequence"/>
</dbReference>
<feature type="region of interest" description="Disordered" evidence="5">
    <location>
        <begin position="112"/>
        <end position="152"/>
    </location>
</feature>
<reference evidence="7" key="1">
    <citation type="journal article" date="2019" name="Int. J. Syst. Evol. Microbiol.">
        <title>The Global Catalogue of Microorganisms (GCM) 10K type strain sequencing project: providing services to taxonomists for standard genome sequencing and annotation.</title>
        <authorList>
            <consortium name="The Broad Institute Genomics Platform"/>
            <consortium name="The Broad Institute Genome Sequencing Center for Infectious Disease"/>
            <person name="Wu L."/>
            <person name="Ma J."/>
        </authorList>
    </citation>
    <scope>NUCLEOTIDE SEQUENCE [LARGE SCALE GENOMIC DNA]</scope>
    <source>
        <strain evidence="7">NBRC 108730</strain>
    </source>
</reference>
<organism evidence="6 7">
    <name type="scientific">Angustibacter aerolatus</name>
    <dbReference type="NCBI Taxonomy" id="1162965"/>
    <lineage>
        <taxon>Bacteria</taxon>
        <taxon>Bacillati</taxon>
        <taxon>Actinomycetota</taxon>
        <taxon>Actinomycetes</taxon>
        <taxon>Kineosporiales</taxon>
        <taxon>Kineosporiaceae</taxon>
    </lineage>
</organism>
<evidence type="ECO:0000256" key="3">
    <source>
        <dbReference type="ARBA" id="ARBA00022898"/>
    </source>
</evidence>
<dbReference type="InterPro" id="IPR015421">
    <property type="entry name" value="PyrdxlP-dep_Trfase_major"/>
</dbReference>
<accession>A0ABQ6JHF1</accession>
<dbReference type="InterPro" id="IPR000277">
    <property type="entry name" value="Cys/Met-Metab_PyrdxlP-dep_enz"/>
</dbReference>
<dbReference type="InterPro" id="IPR006235">
    <property type="entry name" value="OAc-hSer/O-AcSer_sulfhydrylase"/>
</dbReference>
<evidence type="ECO:0000256" key="4">
    <source>
        <dbReference type="RuleBase" id="RU362118"/>
    </source>
</evidence>
<dbReference type="PANTHER" id="PTHR43797:SF2">
    <property type="entry name" value="HOMOCYSTEINE_CYSTEINE SYNTHASE"/>
    <property type="match status" value="1"/>
</dbReference>
<dbReference type="Gene3D" id="3.40.640.10">
    <property type="entry name" value="Type I PLP-dependent aspartate aminotransferase-like (Major domain)"/>
    <property type="match status" value="1"/>
</dbReference>
<evidence type="ECO:0000313" key="6">
    <source>
        <dbReference type="EMBL" id="GMA87656.1"/>
    </source>
</evidence>
<comment type="caution">
    <text evidence="6">The sequence shown here is derived from an EMBL/GenBank/DDBJ whole genome shotgun (WGS) entry which is preliminary data.</text>
</comment>